<dbReference type="AlphaFoldDB" id="A0AAF0IGZ8"/>
<dbReference type="InterPro" id="IPR043519">
    <property type="entry name" value="NT_sf"/>
</dbReference>
<organism evidence="2 3">
    <name type="scientific">Emydomyces testavorans</name>
    <dbReference type="NCBI Taxonomy" id="2070801"/>
    <lineage>
        <taxon>Eukaryota</taxon>
        <taxon>Fungi</taxon>
        <taxon>Dikarya</taxon>
        <taxon>Ascomycota</taxon>
        <taxon>Pezizomycotina</taxon>
        <taxon>Eurotiomycetes</taxon>
        <taxon>Eurotiomycetidae</taxon>
        <taxon>Onygenales</taxon>
        <taxon>Nannizziopsiaceae</taxon>
        <taxon>Emydomyces</taxon>
    </lineage>
</organism>
<accession>A0AAF0IGZ8</accession>
<protein>
    <submittedName>
        <fullName evidence="2">Uncharacterized protein</fullName>
    </submittedName>
</protein>
<dbReference type="Proteomes" id="UP001219355">
    <property type="component" value="Chromosome 1"/>
</dbReference>
<dbReference type="SUPFAM" id="SSF81301">
    <property type="entry name" value="Nucleotidyltransferase"/>
    <property type="match status" value="1"/>
</dbReference>
<keyword evidence="1" id="KW-0812">Transmembrane</keyword>
<proteinExistence type="predicted"/>
<keyword evidence="1" id="KW-1133">Transmembrane helix</keyword>
<evidence type="ECO:0000313" key="3">
    <source>
        <dbReference type="Proteomes" id="UP001219355"/>
    </source>
</evidence>
<evidence type="ECO:0000313" key="2">
    <source>
        <dbReference type="EMBL" id="WEW56322.1"/>
    </source>
</evidence>
<dbReference type="EMBL" id="CP120627">
    <property type="protein sequence ID" value="WEW56322.1"/>
    <property type="molecule type" value="Genomic_DNA"/>
</dbReference>
<sequence>MASKYDLLEYDSDEEKQKYPVVPRENLTSAALFMAGLLDRAGILYGVMGGFAIVLMGGNRETRDIDIAFQAPGKMRDLWAVVETESRLVIPNTKLLSNIMKVFVLTGHGHDTCATAMPIEVDLIENGYQNSPRDLSTNRVQLLVQLDSEMKPIYVIGCLYLLKGKLSAYFARRGHRDRSDIMHLVDTFPDEIQGFASELDPEAVAFFLDSMPAGSRKTVSSLFGY</sequence>
<keyword evidence="3" id="KW-1185">Reference proteome</keyword>
<reference evidence="2" key="1">
    <citation type="submission" date="2023-03" db="EMBL/GenBank/DDBJ databases">
        <title>Emydomyces testavorans Genome Sequence.</title>
        <authorList>
            <person name="Hoyer L."/>
        </authorList>
    </citation>
    <scope>NUCLEOTIDE SEQUENCE</scope>
    <source>
        <strain evidence="2">16-2883</strain>
    </source>
</reference>
<feature type="transmembrane region" description="Helical" evidence="1">
    <location>
        <begin position="30"/>
        <end position="55"/>
    </location>
</feature>
<keyword evidence="1" id="KW-0472">Membrane</keyword>
<gene>
    <name evidence="2" type="ORF">PRK78_001765</name>
</gene>
<evidence type="ECO:0000256" key="1">
    <source>
        <dbReference type="SAM" id="Phobius"/>
    </source>
</evidence>
<dbReference type="Gene3D" id="3.30.460.40">
    <property type="match status" value="1"/>
</dbReference>
<name>A0AAF0IGZ8_9EURO</name>